<feature type="transmembrane region" description="Helical" evidence="1">
    <location>
        <begin position="7"/>
        <end position="29"/>
    </location>
</feature>
<protein>
    <submittedName>
        <fullName evidence="3">Peptidoglycan/LPS O-acetylase OafA/YrhL, contains acyltransferase and SGNH-hydrolase domains</fullName>
    </submittedName>
</protein>
<keyword evidence="1" id="KW-0472">Membrane</keyword>
<accession>A0A239KG33</accession>
<keyword evidence="3" id="KW-0378">Hydrolase</keyword>
<feature type="transmembrane region" description="Helical" evidence="1">
    <location>
        <begin position="293"/>
        <end position="315"/>
    </location>
</feature>
<feature type="transmembrane region" description="Helical" evidence="1">
    <location>
        <begin position="205"/>
        <end position="225"/>
    </location>
</feature>
<dbReference type="AlphaFoldDB" id="A0A239KG33"/>
<keyword evidence="4" id="KW-1185">Reference proteome</keyword>
<feature type="transmembrane region" description="Helical" evidence="1">
    <location>
        <begin position="237"/>
        <end position="255"/>
    </location>
</feature>
<evidence type="ECO:0000313" key="4">
    <source>
        <dbReference type="Proteomes" id="UP000198339"/>
    </source>
</evidence>
<feature type="transmembrane region" description="Helical" evidence="1">
    <location>
        <begin position="174"/>
        <end position="193"/>
    </location>
</feature>
<dbReference type="Proteomes" id="UP000198339">
    <property type="component" value="Unassembled WGS sequence"/>
</dbReference>
<reference evidence="3 4" key="1">
    <citation type="submission" date="2017-06" db="EMBL/GenBank/DDBJ databases">
        <authorList>
            <person name="Kim H.J."/>
            <person name="Triplett B.A."/>
        </authorList>
    </citation>
    <scope>NUCLEOTIDE SEQUENCE [LARGE SCALE GENOMIC DNA]</scope>
    <source>
        <strain evidence="3 4">DS15</strain>
    </source>
</reference>
<dbReference type="OrthoDB" id="9796461at2"/>
<evidence type="ECO:0000313" key="3">
    <source>
        <dbReference type="EMBL" id="SNT17287.1"/>
    </source>
</evidence>
<feature type="transmembrane region" description="Helical" evidence="1">
    <location>
        <begin position="41"/>
        <end position="66"/>
    </location>
</feature>
<evidence type="ECO:0000256" key="1">
    <source>
        <dbReference type="SAM" id="Phobius"/>
    </source>
</evidence>
<dbReference type="EMBL" id="FZPA01000014">
    <property type="protein sequence ID" value="SNT17287.1"/>
    <property type="molecule type" value="Genomic_DNA"/>
</dbReference>
<dbReference type="Pfam" id="PF01757">
    <property type="entry name" value="Acyl_transf_3"/>
    <property type="match status" value="1"/>
</dbReference>
<feature type="transmembrane region" description="Helical" evidence="1">
    <location>
        <begin position="144"/>
        <end position="167"/>
    </location>
</feature>
<keyword evidence="1" id="KW-1133">Transmembrane helix</keyword>
<keyword evidence="1" id="KW-0812">Transmembrane</keyword>
<evidence type="ECO:0000259" key="2">
    <source>
        <dbReference type="Pfam" id="PF01757"/>
    </source>
</evidence>
<feature type="transmembrane region" description="Helical" evidence="1">
    <location>
        <begin position="261"/>
        <end position="281"/>
    </location>
</feature>
<feature type="domain" description="Acyltransferase 3" evidence="2">
    <location>
        <begin position="13"/>
        <end position="341"/>
    </location>
</feature>
<dbReference type="InterPro" id="IPR050879">
    <property type="entry name" value="Acyltransferase_3"/>
</dbReference>
<proteinExistence type="predicted"/>
<keyword evidence="3" id="KW-0808">Transferase</keyword>
<dbReference type="GO" id="GO:0016747">
    <property type="term" value="F:acyltransferase activity, transferring groups other than amino-acyl groups"/>
    <property type="evidence" value="ECO:0007669"/>
    <property type="project" value="InterPro"/>
</dbReference>
<dbReference type="PANTHER" id="PTHR23028">
    <property type="entry name" value="ACETYLTRANSFERASE"/>
    <property type="match status" value="1"/>
</dbReference>
<keyword evidence="3" id="KW-0012">Acyltransferase</keyword>
<feature type="transmembrane region" description="Helical" evidence="1">
    <location>
        <begin position="327"/>
        <end position="345"/>
    </location>
</feature>
<organism evidence="3 4">
    <name type="scientific">Sphingopyxis indica</name>
    <dbReference type="NCBI Taxonomy" id="436663"/>
    <lineage>
        <taxon>Bacteria</taxon>
        <taxon>Pseudomonadati</taxon>
        <taxon>Pseudomonadota</taxon>
        <taxon>Alphaproteobacteria</taxon>
        <taxon>Sphingomonadales</taxon>
        <taxon>Sphingomonadaceae</taxon>
        <taxon>Sphingopyxis</taxon>
    </lineage>
</organism>
<sequence>MIAERKVPMLPTLTGLRGIAALAVLFYHIRFAMAGFLPESAIALLAHGYLAVDLFFVLSGFVLWWNYGAGFAAEGHRAAPRFLVRRIARIFPLHLAILSAMLAFAAALLMSGRDPGAQYDFARLPAHYLLVQNWGFAGELTWNIPAWSISTEWAAYLLLAATGGLFARLPAGRIVFPAFVVLLALALGGWFAATGRADIGDDIAATGLARCLAEFAMGVALCRWWSDQRERGDGARVIYATATGLAFLSAASLAAGLPQPMAVPLAMVAVVIFALQASLAARPALSGRVAQRLGDISYAVYLSHFFLWILFKLFFVDDLAAVGPAQIGAFLLLTLAVSHLLHAGLEIPARRIVQRGGDGLLATMALKYRARRSQG</sequence>
<dbReference type="RefSeq" id="WP_141134017.1">
    <property type="nucleotide sequence ID" value="NZ_FZPA01000014.1"/>
</dbReference>
<dbReference type="GO" id="GO:0016787">
    <property type="term" value="F:hydrolase activity"/>
    <property type="evidence" value="ECO:0007669"/>
    <property type="project" value="UniProtKB-KW"/>
</dbReference>
<dbReference type="InterPro" id="IPR002656">
    <property type="entry name" value="Acyl_transf_3_dom"/>
</dbReference>
<gene>
    <name evidence="3" type="ORF">SAMN06295955_11440</name>
</gene>
<feature type="transmembrane region" description="Helical" evidence="1">
    <location>
        <begin position="87"/>
        <end position="110"/>
    </location>
</feature>
<name>A0A239KG33_9SPHN</name>